<dbReference type="Pfam" id="PF13560">
    <property type="entry name" value="HTH_31"/>
    <property type="match status" value="1"/>
</dbReference>
<keyword evidence="3" id="KW-1185">Reference proteome</keyword>
<dbReference type="Gene3D" id="1.10.260.40">
    <property type="entry name" value="lambda repressor-like DNA-binding domains"/>
    <property type="match status" value="1"/>
</dbReference>
<proteinExistence type="predicted"/>
<dbReference type="InterPro" id="IPR017507">
    <property type="entry name" value="Tscrpt_reg_HipB-like"/>
</dbReference>
<dbReference type="InterPro" id="IPR010982">
    <property type="entry name" value="Lambda_DNA-bd_dom_sf"/>
</dbReference>
<dbReference type="EMBL" id="JBHRSV010000020">
    <property type="protein sequence ID" value="MFC2926629.1"/>
    <property type="molecule type" value="Genomic_DNA"/>
</dbReference>
<organism evidence="2 3">
    <name type="scientific">Hyphobacterium vulgare</name>
    <dbReference type="NCBI Taxonomy" id="1736751"/>
    <lineage>
        <taxon>Bacteria</taxon>
        <taxon>Pseudomonadati</taxon>
        <taxon>Pseudomonadota</taxon>
        <taxon>Alphaproteobacteria</taxon>
        <taxon>Maricaulales</taxon>
        <taxon>Maricaulaceae</taxon>
        <taxon>Hyphobacterium</taxon>
    </lineage>
</organism>
<evidence type="ECO:0000313" key="2">
    <source>
        <dbReference type="EMBL" id="MFC2926629.1"/>
    </source>
</evidence>
<dbReference type="PROSITE" id="PS50943">
    <property type="entry name" value="HTH_CROC1"/>
    <property type="match status" value="1"/>
</dbReference>
<dbReference type="RefSeq" id="WP_343164733.1">
    <property type="nucleotide sequence ID" value="NZ_JBHRSV010000020.1"/>
</dbReference>
<sequence>MEIRNARDLGRAIRSAREARQLTQEQVAAAMGVSHQWISEVERGKPNARIGAVIAIATALGLRLDAKV</sequence>
<name>A0ABV6ZZ02_9PROT</name>
<evidence type="ECO:0000313" key="3">
    <source>
        <dbReference type="Proteomes" id="UP001595379"/>
    </source>
</evidence>
<reference evidence="3" key="1">
    <citation type="journal article" date="2019" name="Int. J. Syst. Evol. Microbiol.">
        <title>The Global Catalogue of Microorganisms (GCM) 10K type strain sequencing project: providing services to taxonomists for standard genome sequencing and annotation.</title>
        <authorList>
            <consortium name="The Broad Institute Genomics Platform"/>
            <consortium name="The Broad Institute Genome Sequencing Center for Infectious Disease"/>
            <person name="Wu L."/>
            <person name="Ma J."/>
        </authorList>
    </citation>
    <scope>NUCLEOTIDE SEQUENCE [LARGE SCALE GENOMIC DNA]</scope>
    <source>
        <strain evidence="3">KCTC 52487</strain>
    </source>
</reference>
<gene>
    <name evidence="2" type="ORF">ACFOOR_10980</name>
</gene>
<accession>A0ABV6ZZ02</accession>
<dbReference type="CDD" id="cd00093">
    <property type="entry name" value="HTH_XRE"/>
    <property type="match status" value="1"/>
</dbReference>
<evidence type="ECO:0000259" key="1">
    <source>
        <dbReference type="PROSITE" id="PS50943"/>
    </source>
</evidence>
<comment type="caution">
    <text evidence="2">The sequence shown here is derived from an EMBL/GenBank/DDBJ whole genome shotgun (WGS) entry which is preliminary data.</text>
</comment>
<dbReference type="SMART" id="SM00530">
    <property type="entry name" value="HTH_XRE"/>
    <property type="match status" value="1"/>
</dbReference>
<dbReference type="InterPro" id="IPR001387">
    <property type="entry name" value="Cro/C1-type_HTH"/>
</dbReference>
<dbReference type="Proteomes" id="UP001595379">
    <property type="component" value="Unassembled WGS sequence"/>
</dbReference>
<feature type="domain" description="HTH cro/C1-type" evidence="1">
    <location>
        <begin position="13"/>
        <end position="67"/>
    </location>
</feature>
<dbReference type="NCBIfam" id="TIGR03070">
    <property type="entry name" value="couple_hipB"/>
    <property type="match status" value="1"/>
</dbReference>
<dbReference type="SUPFAM" id="SSF47413">
    <property type="entry name" value="lambda repressor-like DNA-binding domains"/>
    <property type="match status" value="1"/>
</dbReference>
<protein>
    <submittedName>
        <fullName evidence="2">Type II toxin-antitoxin system Y4mF family antitoxin</fullName>
    </submittedName>
</protein>